<evidence type="ECO:0000313" key="1">
    <source>
        <dbReference type="EMBL" id="QID06654.1"/>
    </source>
</evidence>
<reference evidence="1" key="1">
    <citation type="submission" date="2019-07" db="EMBL/GenBank/DDBJ databases">
        <title>The discovery of a new lineage B mimivirus raises questions about particles surface fibrils.</title>
        <authorList>
            <person name="Silva L.K.S."/>
            <person name="Rodrigues R.A.L."/>
            <person name="Andrade A.C.S.P."/>
            <person name="Hikida H."/>
            <person name="Andreani J."/>
            <person name="Levasseur A."/>
            <person name="La Scola B."/>
            <person name="Abrahao J.S."/>
        </authorList>
    </citation>
    <scope>NUCLEOTIDE SEQUENCE</scope>
    <source>
        <strain evidence="1">B60</strain>
    </source>
</reference>
<proteinExistence type="predicted"/>
<dbReference type="EMBL" id="MN175499">
    <property type="protein sequence ID" value="QID06654.1"/>
    <property type="molecule type" value="Genomic_DNA"/>
</dbReference>
<sequence>MKNNHLVNFINSYEFKNSHNRCKDLEFFLKNITLDEKIFCYLIEILNGMNNNNRYVFIKHILNKIEPIKPTKYLTIEIICGIIELFPYYKTDVLLILEPFICNIESENLVTIFKIINPSCLTITNIIKTYFHKIPEIKGNDFIMILNNMNNRENTEYINEMAKLEFIAQCACKLKNCIDFLPEILNCFNNKKNVITTTYYLIYGGPKLKISYSELVNICALLSNKNKPHIISGFVMALVVAQYYYKWDFSTKNLTIDELCFRLSRILDTDSYQLFVKVFINGSFIF</sequence>
<name>A0A6G6ACV0_9VIRU</name>
<accession>A0A6G6ACV0</accession>
<organism evidence="1">
    <name type="scientific">Borely moumouvirus</name>
    <dbReference type="NCBI Taxonomy" id="2712067"/>
    <lineage>
        <taxon>Viruses</taxon>
        <taxon>Varidnaviria</taxon>
        <taxon>Bamfordvirae</taxon>
        <taxon>Nucleocytoviricota</taxon>
        <taxon>Megaviricetes</taxon>
        <taxon>Imitervirales</taxon>
        <taxon>Mimiviridae</taxon>
        <taxon>Megamimivirinae</taxon>
        <taxon>Moumouvirus</taxon>
    </lineage>
</organism>
<protein>
    <submittedName>
        <fullName evidence="1">Uncharacterized protein</fullName>
    </submittedName>
</protein>